<dbReference type="PANTHER" id="PTHR43470">
    <property type="entry name" value="PHOSPHATE TRANSPORT SYSTEM PERMEASE PROTEIN PSTA-RELATED"/>
    <property type="match status" value="1"/>
</dbReference>
<comment type="subcellular location">
    <subcellularLocation>
        <location evidence="1 8">Cell membrane</location>
        <topology evidence="1 8">Multi-pass membrane protein</topology>
    </subcellularLocation>
</comment>
<sequence>MSAEETITGKSAGKLNHARKPTETKGGTFGGSAGRVSFRRWKNRLAHGLFLSATLIGVIVLIILLTDIVVQGWSHIDADFFNHFGSRLAENAGIKAAFWGTIWVIGVTAPMTFLLGVATAIYLEEYAPKNGFTRFIQLNISNLAGVPSIVFGILGLTLFVREFGLGRSVLAGALTLTLLILPIVIVASREAIASVPASLKQASFAMGATRWQTVQKVVLPYSLPGILTGTILALSRAIGETAPLIMIGAVTYLAFTPGYVLDPFTVLPIQIYSWISEARTEFHDLAAAGIIVLLVMLLSMNALAIYLRNKFQRKN</sequence>
<protein>
    <recommendedName>
        <fullName evidence="8">Phosphate transport system permease protein PstA</fullName>
    </recommendedName>
</protein>
<comment type="caution">
    <text evidence="8">Lacks conserved residue(s) required for the propagation of feature annotation.</text>
</comment>
<keyword evidence="7 8" id="KW-0472">Membrane</keyword>
<comment type="similarity">
    <text evidence="2 8">Belongs to the binding-protein-dependent transport system permease family. CysTW subfamily.</text>
</comment>
<dbReference type="PROSITE" id="PS50928">
    <property type="entry name" value="ABC_TM1"/>
    <property type="match status" value="1"/>
</dbReference>
<dbReference type="InterPro" id="IPR035906">
    <property type="entry name" value="MetI-like_sf"/>
</dbReference>
<dbReference type="EMBL" id="NOWF01000003">
    <property type="protein sequence ID" value="OYD08393.1"/>
    <property type="molecule type" value="Genomic_DNA"/>
</dbReference>
<evidence type="ECO:0000256" key="5">
    <source>
        <dbReference type="ARBA" id="ARBA00022692"/>
    </source>
</evidence>
<evidence type="ECO:0000313" key="11">
    <source>
        <dbReference type="EMBL" id="OYD08393.1"/>
    </source>
</evidence>
<dbReference type="InterPro" id="IPR005672">
    <property type="entry name" value="Phosphate_PstA"/>
</dbReference>
<dbReference type="GO" id="GO:0005315">
    <property type="term" value="F:phosphate transmembrane transporter activity"/>
    <property type="evidence" value="ECO:0007669"/>
    <property type="project" value="InterPro"/>
</dbReference>
<dbReference type="GO" id="GO:0035435">
    <property type="term" value="P:phosphate ion transmembrane transport"/>
    <property type="evidence" value="ECO:0007669"/>
    <property type="project" value="InterPro"/>
</dbReference>
<evidence type="ECO:0000256" key="2">
    <source>
        <dbReference type="ARBA" id="ARBA00007069"/>
    </source>
</evidence>
<feature type="domain" description="ABC transmembrane type-1" evidence="10">
    <location>
        <begin position="98"/>
        <end position="304"/>
    </location>
</feature>
<evidence type="ECO:0000256" key="4">
    <source>
        <dbReference type="ARBA" id="ARBA00022475"/>
    </source>
</evidence>
<keyword evidence="3" id="KW-0813">Transport</keyword>
<keyword evidence="12" id="KW-1185">Reference proteome</keyword>
<dbReference type="OrthoDB" id="9807065at2"/>
<dbReference type="Pfam" id="PF00528">
    <property type="entry name" value="BPD_transp_1"/>
    <property type="match status" value="1"/>
</dbReference>
<dbReference type="NCBIfam" id="TIGR00974">
    <property type="entry name" value="3a0107s02c"/>
    <property type="match status" value="1"/>
</dbReference>
<evidence type="ECO:0000256" key="1">
    <source>
        <dbReference type="ARBA" id="ARBA00004651"/>
    </source>
</evidence>
<dbReference type="Gene3D" id="1.10.3720.10">
    <property type="entry name" value="MetI-like"/>
    <property type="match status" value="1"/>
</dbReference>
<dbReference type="CDD" id="cd06261">
    <property type="entry name" value="TM_PBP2"/>
    <property type="match status" value="1"/>
</dbReference>
<evidence type="ECO:0000313" key="12">
    <source>
        <dbReference type="Proteomes" id="UP000215459"/>
    </source>
</evidence>
<evidence type="ECO:0000259" key="10">
    <source>
        <dbReference type="PROSITE" id="PS50928"/>
    </source>
</evidence>
<evidence type="ECO:0000256" key="7">
    <source>
        <dbReference type="ARBA" id="ARBA00023136"/>
    </source>
</evidence>
<feature type="transmembrane region" description="Helical" evidence="8">
    <location>
        <begin position="96"/>
        <end position="123"/>
    </location>
</feature>
<feature type="transmembrane region" description="Helical" evidence="8">
    <location>
        <begin position="135"/>
        <end position="159"/>
    </location>
</feature>
<evidence type="ECO:0000256" key="8">
    <source>
        <dbReference type="RuleBase" id="RU363043"/>
    </source>
</evidence>
<dbReference type="SUPFAM" id="SSF161098">
    <property type="entry name" value="MetI-like"/>
    <property type="match status" value="1"/>
</dbReference>
<feature type="transmembrane region" description="Helical" evidence="8">
    <location>
        <begin position="165"/>
        <end position="187"/>
    </location>
</feature>
<feature type="transmembrane region" description="Helical" evidence="8">
    <location>
        <begin position="49"/>
        <end position="76"/>
    </location>
</feature>
<evidence type="ECO:0000256" key="6">
    <source>
        <dbReference type="ARBA" id="ARBA00022989"/>
    </source>
</evidence>
<keyword evidence="4 8" id="KW-1003">Cell membrane</keyword>
<dbReference type="GO" id="GO:0005886">
    <property type="term" value="C:plasma membrane"/>
    <property type="evidence" value="ECO:0007669"/>
    <property type="project" value="UniProtKB-SubCell"/>
</dbReference>
<gene>
    <name evidence="11" type="primary">pstA</name>
    <name evidence="11" type="ORF">CHM34_06040</name>
</gene>
<evidence type="ECO:0000256" key="3">
    <source>
        <dbReference type="ARBA" id="ARBA00022448"/>
    </source>
</evidence>
<reference evidence="11 12" key="1">
    <citation type="submission" date="2017-07" db="EMBL/GenBank/DDBJ databases">
        <title>The genome sequence of Paludifilum halophilum highlights mechanisms for microbial adaptation to high salt environemnts.</title>
        <authorList>
            <person name="Belbahri L."/>
        </authorList>
    </citation>
    <scope>NUCLEOTIDE SEQUENCE [LARGE SCALE GENOMIC DNA]</scope>
    <source>
        <strain evidence="11 12">DSM 102817</strain>
    </source>
</reference>
<dbReference type="PANTHER" id="PTHR43470:SF5">
    <property type="entry name" value="PHOSPHATE TRANSPORT SYSTEM PERMEASE PROTEIN PSTA"/>
    <property type="match status" value="1"/>
</dbReference>
<name>A0A235B7V4_9BACL</name>
<dbReference type="AlphaFoldDB" id="A0A235B7V4"/>
<feature type="transmembrane region" description="Helical" evidence="8">
    <location>
        <begin position="285"/>
        <end position="307"/>
    </location>
</feature>
<keyword evidence="5 8" id="KW-0812">Transmembrane</keyword>
<accession>A0A235B7V4</accession>
<organism evidence="11 12">
    <name type="scientific">Paludifilum halophilum</name>
    <dbReference type="NCBI Taxonomy" id="1642702"/>
    <lineage>
        <taxon>Bacteria</taxon>
        <taxon>Bacillati</taxon>
        <taxon>Bacillota</taxon>
        <taxon>Bacilli</taxon>
        <taxon>Bacillales</taxon>
        <taxon>Thermoactinomycetaceae</taxon>
        <taxon>Paludifilum</taxon>
    </lineage>
</organism>
<dbReference type="InterPro" id="IPR000515">
    <property type="entry name" value="MetI-like"/>
</dbReference>
<evidence type="ECO:0000256" key="9">
    <source>
        <dbReference type="SAM" id="MobiDB-lite"/>
    </source>
</evidence>
<keyword evidence="6 8" id="KW-1133">Transmembrane helix</keyword>
<proteinExistence type="inferred from homology"/>
<dbReference type="Proteomes" id="UP000215459">
    <property type="component" value="Unassembled WGS sequence"/>
</dbReference>
<feature type="region of interest" description="Disordered" evidence="9">
    <location>
        <begin position="1"/>
        <end position="28"/>
    </location>
</feature>
<comment type="caution">
    <text evidence="11">The sequence shown here is derived from an EMBL/GenBank/DDBJ whole genome shotgun (WGS) entry which is preliminary data.</text>
</comment>
<dbReference type="RefSeq" id="WP_094263699.1">
    <property type="nucleotide sequence ID" value="NZ_NOWF01000003.1"/>
</dbReference>